<gene>
    <name evidence="6" type="ordered locus">Btus_3011</name>
</gene>
<evidence type="ECO:0000256" key="2">
    <source>
        <dbReference type="ARBA" id="ARBA00022679"/>
    </source>
</evidence>
<dbReference type="GO" id="GO:0071555">
    <property type="term" value="P:cell wall organization"/>
    <property type="evidence" value="ECO:0007669"/>
    <property type="project" value="UniProtKB-KW"/>
</dbReference>
<dbReference type="Proteomes" id="UP000002368">
    <property type="component" value="Chromosome"/>
</dbReference>
<dbReference type="AlphaFoldDB" id="D5WVU2"/>
<accession>D5WVU2</accession>
<keyword evidence="3 5" id="KW-0777">Teichoic acid biosynthesis</keyword>
<evidence type="ECO:0000313" key="6">
    <source>
        <dbReference type="EMBL" id="ADG07635.1"/>
    </source>
</evidence>
<comment type="similarity">
    <text evidence="5">Belongs to the glycosyltransferase 26 family. TagA/TarA subfamily.</text>
</comment>
<dbReference type="RefSeq" id="WP_013076915.1">
    <property type="nucleotide sequence ID" value="NC_014098.1"/>
</dbReference>
<evidence type="ECO:0000256" key="4">
    <source>
        <dbReference type="ARBA" id="ARBA00023316"/>
    </source>
</evidence>
<dbReference type="PANTHER" id="PTHR34136">
    <property type="match status" value="1"/>
</dbReference>
<dbReference type="HOGENOM" id="CLU_063203_3_1_9"/>
<proteinExistence type="inferred from homology"/>
<sequence>MNGKGVGHGVMEQRVEVMGTGFDPVTLEEAAKRIAEWVDGWNGAGPLKQVVTANPEVVMLARRNPGVAQVVRRADLVTADGIGVVLASTWLGTPVPERVTGADLADRLIGFARQRGWRVYLLGASSASLGGALAELRRHYPEVDWHGHHGYFDQQGEREILQEIAEIRPHLLFVGMGAPRQDMWIAQHRDLPVGVAMGIGGTIDVWSGVVKRAPAAWRRLHLEWLYRLIRQPSRIRRQLVLPHFALLALGAALTTRRRGGPGPK</sequence>
<dbReference type="CDD" id="cd06533">
    <property type="entry name" value="Glyco_transf_WecG_TagA"/>
    <property type="match status" value="1"/>
</dbReference>
<name>D5WVU2_KYRT2</name>
<keyword evidence="4 5" id="KW-0961">Cell wall biogenesis/degradation</keyword>
<dbReference type="InterPro" id="IPR034714">
    <property type="entry name" value="TagA_TarA"/>
</dbReference>
<dbReference type="STRING" id="562970.Btus_3011"/>
<protein>
    <recommendedName>
        <fullName evidence="5">N-acetylglucosaminyldiphosphoundecaprenol N-acetyl-beta-D-mannosaminyltransferase</fullName>
        <ecNumber evidence="5">2.4.1.187</ecNumber>
    </recommendedName>
    <alternativeName>
        <fullName evidence="5">N-acetylmannosaminyltransferase</fullName>
    </alternativeName>
    <alternativeName>
        <fullName evidence="5">UDP-N-acetylmannosamine transferase</fullName>
    </alternativeName>
    <alternativeName>
        <fullName evidence="5">UDP-N-acetylmannosamine:N-acetylglucosaminyl pyrophosphorylundecaprenol N-acetylmannosaminyltransferase</fullName>
    </alternativeName>
</protein>
<dbReference type="GO" id="GO:0019350">
    <property type="term" value="P:teichoic acid biosynthetic process"/>
    <property type="evidence" value="ECO:0007669"/>
    <property type="project" value="UniProtKB-UniRule"/>
</dbReference>
<dbReference type="HAMAP" id="MF_02070">
    <property type="entry name" value="TagA_TarA"/>
    <property type="match status" value="1"/>
</dbReference>
<keyword evidence="7" id="KW-1185">Reference proteome</keyword>
<dbReference type="EMBL" id="CP002017">
    <property type="protein sequence ID" value="ADG07635.1"/>
    <property type="molecule type" value="Genomic_DNA"/>
</dbReference>
<dbReference type="UniPathway" id="UPA00632"/>
<organism evidence="6 7">
    <name type="scientific">Kyrpidia tusciae (strain DSM 2912 / NBRC 15312 / T2)</name>
    <name type="common">Bacillus tusciae</name>
    <dbReference type="NCBI Taxonomy" id="562970"/>
    <lineage>
        <taxon>Bacteria</taxon>
        <taxon>Bacillati</taxon>
        <taxon>Bacillota</taxon>
        <taxon>Bacilli</taxon>
        <taxon>Bacillales</taxon>
        <taxon>Alicyclobacillaceae</taxon>
        <taxon>Kyrpidia</taxon>
    </lineage>
</organism>
<comment type="function">
    <text evidence="5">Catalyzes the conversion of GlcNAc-PP-undecaprenol into ManNAc-GlcNAc-PP-undecaprenol, the first committed lipid intermediate in the de novo synthesis of teichoic acid.</text>
</comment>
<keyword evidence="1 5" id="KW-0328">Glycosyltransferase</keyword>
<dbReference type="Pfam" id="PF03808">
    <property type="entry name" value="Glyco_tran_WecG"/>
    <property type="match status" value="1"/>
</dbReference>
<evidence type="ECO:0000313" key="7">
    <source>
        <dbReference type="Proteomes" id="UP000002368"/>
    </source>
</evidence>
<keyword evidence="2 5" id="KW-0808">Transferase</keyword>
<dbReference type="NCBIfam" id="TIGR00696">
    <property type="entry name" value="wecG_tagA_cpsF"/>
    <property type="match status" value="1"/>
</dbReference>
<evidence type="ECO:0000256" key="1">
    <source>
        <dbReference type="ARBA" id="ARBA00022676"/>
    </source>
</evidence>
<evidence type="ECO:0000256" key="3">
    <source>
        <dbReference type="ARBA" id="ARBA00022944"/>
    </source>
</evidence>
<dbReference type="PANTHER" id="PTHR34136:SF1">
    <property type="entry name" value="UDP-N-ACETYL-D-MANNOSAMINURONIC ACID TRANSFERASE"/>
    <property type="match status" value="1"/>
</dbReference>
<dbReference type="InterPro" id="IPR004629">
    <property type="entry name" value="WecG_TagA_CpsF"/>
</dbReference>
<dbReference type="CAZy" id="GT26">
    <property type="family name" value="Glycosyltransferase Family 26"/>
</dbReference>
<dbReference type="eggNOG" id="COG1922">
    <property type="taxonomic scope" value="Bacteria"/>
</dbReference>
<dbReference type="EC" id="2.4.1.187" evidence="5"/>
<reference evidence="6 7" key="1">
    <citation type="journal article" date="2011" name="Stand. Genomic Sci.">
        <title>Complete genome sequence of the thermophilic, hydrogen-oxidizing Bacillus tusciae type strain (T2) and reclassification in the new genus, Kyrpidia gen. nov. as Kyrpidia tusciae comb. nov. and emendation of the family Alicyclobacillaceae da Costa and Rainey, 2010.</title>
        <authorList>
            <person name="Klenk H.P."/>
            <person name="Lapidus A."/>
            <person name="Chertkov O."/>
            <person name="Copeland A."/>
            <person name="Del Rio T.G."/>
            <person name="Nolan M."/>
            <person name="Lucas S."/>
            <person name="Chen F."/>
            <person name="Tice H."/>
            <person name="Cheng J.F."/>
            <person name="Han C."/>
            <person name="Bruce D."/>
            <person name="Goodwin L."/>
            <person name="Pitluck S."/>
            <person name="Pati A."/>
            <person name="Ivanova N."/>
            <person name="Mavromatis K."/>
            <person name="Daum C."/>
            <person name="Chen A."/>
            <person name="Palaniappan K."/>
            <person name="Chang Y.J."/>
            <person name="Land M."/>
            <person name="Hauser L."/>
            <person name="Jeffries C.D."/>
            <person name="Detter J.C."/>
            <person name="Rohde M."/>
            <person name="Abt B."/>
            <person name="Pukall R."/>
            <person name="Goker M."/>
            <person name="Bristow J."/>
            <person name="Markowitz V."/>
            <person name="Hugenholtz P."/>
            <person name="Eisen J.A."/>
        </authorList>
    </citation>
    <scope>NUCLEOTIDE SEQUENCE [LARGE SCALE GENOMIC DNA]</scope>
    <source>
        <strain evidence="6 7">DSM 2912</strain>
    </source>
</reference>
<comment type="catalytic activity">
    <reaction evidence="5">
        <text>UDP-N-acetyl-alpha-D-mannosamine + N-acetyl-alpha-D-glucosaminyl-di-trans,octa-cis-undecaprenyl diphosphate = N-acetyl-beta-D-mannosaminyl-(1-&gt;4)-N-acetyl-alpha-D-glucosaminyl di-trans,octa-cis-undecaprenyl diphosphate + UDP + H(+)</text>
        <dbReference type="Rhea" id="RHEA:16053"/>
        <dbReference type="ChEBI" id="CHEBI:15378"/>
        <dbReference type="ChEBI" id="CHEBI:58223"/>
        <dbReference type="ChEBI" id="CHEBI:62959"/>
        <dbReference type="ChEBI" id="CHEBI:68623"/>
        <dbReference type="ChEBI" id="CHEBI:132210"/>
        <dbReference type="EC" id="2.4.1.187"/>
    </reaction>
</comment>
<dbReference type="GO" id="GO:0047244">
    <property type="term" value="F:N-acetylglucosaminyldiphosphoundecaprenol N-acetyl-beta-D-mannosaminyltransferase activity"/>
    <property type="evidence" value="ECO:0007669"/>
    <property type="project" value="UniProtKB-UniRule"/>
</dbReference>
<dbReference type="KEGG" id="bts:Btus_3011"/>
<evidence type="ECO:0000256" key="5">
    <source>
        <dbReference type="HAMAP-Rule" id="MF_02070"/>
    </source>
</evidence>
<comment type="pathway">
    <text evidence="5">Cell wall biogenesis; teichoic acid biosynthesis.</text>
</comment>